<evidence type="ECO:0000313" key="2">
    <source>
        <dbReference type="Proteomes" id="UP000679779"/>
    </source>
</evidence>
<protein>
    <recommendedName>
        <fullName evidence="3">DUF4280 domain-containing protein</fullName>
    </recommendedName>
</protein>
<organism evidence="1 2">
    <name type="scientific">Paenibacillus albilobatus</name>
    <dbReference type="NCBI Taxonomy" id="2716884"/>
    <lineage>
        <taxon>Bacteria</taxon>
        <taxon>Bacillati</taxon>
        <taxon>Bacillota</taxon>
        <taxon>Bacilli</taxon>
        <taxon>Bacillales</taxon>
        <taxon>Paenibacillaceae</taxon>
        <taxon>Paenibacillus</taxon>
    </lineage>
</organism>
<name>A0A919XJT7_9BACL</name>
<accession>A0A919XJT7</accession>
<dbReference type="EMBL" id="BORQ01000003">
    <property type="protein sequence ID" value="GIO31563.1"/>
    <property type="molecule type" value="Genomic_DNA"/>
</dbReference>
<dbReference type="AlphaFoldDB" id="A0A919XJT7"/>
<comment type="caution">
    <text evidence="1">The sequence shown here is derived from an EMBL/GenBank/DDBJ whole genome shotgun (WGS) entry which is preliminary data.</text>
</comment>
<evidence type="ECO:0008006" key="3">
    <source>
        <dbReference type="Google" id="ProtNLM"/>
    </source>
</evidence>
<dbReference type="RefSeq" id="WP_160042363.1">
    <property type="nucleotide sequence ID" value="NZ_BORQ01000003.1"/>
</dbReference>
<reference evidence="1" key="1">
    <citation type="submission" date="2021-03" db="EMBL/GenBank/DDBJ databases">
        <title>Antimicrobial resistance genes in bacteria isolated from Japanese honey, and their potential for conferring macrolide and lincosamide resistance in the American foulbrood pathogen Paenibacillus larvae.</title>
        <authorList>
            <person name="Okamoto M."/>
            <person name="Kumagai M."/>
            <person name="Kanamori H."/>
            <person name="Takamatsu D."/>
        </authorList>
    </citation>
    <scope>NUCLEOTIDE SEQUENCE</scope>
    <source>
        <strain evidence="1">J2TS6</strain>
    </source>
</reference>
<dbReference type="Pfam" id="PF14107">
    <property type="entry name" value="DUF4280"/>
    <property type="match status" value="1"/>
</dbReference>
<keyword evidence="2" id="KW-1185">Reference proteome</keyword>
<gene>
    <name evidence="1" type="ORF">J2TS6_27040</name>
</gene>
<dbReference type="Proteomes" id="UP000679779">
    <property type="component" value="Unassembled WGS sequence"/>
</dbReference>
<sequence>MDKQFYVVRGADIFCDCGSHSRKLNLPESHGSYVNGKPMMNELDCVPEVNISKFGICNHPSNESGETIYLISMDGQQIQGKPCLPKLLGTSWSKTKTKVKVDGQSALTTESELYCALGGTIKFASNGQQEE</sequence>
<evidence type="ECO:0000313" key="1">
    <source>
        <dbReference type="EMBL" id="GIO31563.1"/>
    </source>
</evidence>
<proteinExistence type="predicted"/>
<dbReference type="InterPro" id="IPR025460">
    <property type="entry name" value="DUF4280"/>
</dbReference>